<accession>A9ZPE2</accession>
<dbReference type="AGR" id="ZFIN:ZDB-GENE-091204-99"/>
<evidence type="ECO:0000313" key="5">
    <source>
        <dbReference type="Proteomes" id="UP000000437"/>
    </source>
</evidence>
<evidence type="ECO:0000256" key="2">
    <source>
        <dbReference type="SAM" id="SignalP"/>
    </source>
</evidence>
<reference evidence="6" key="2">
    <citation type="journal article" date="2013" name="Genes Cells">
        <title>Systematic classification of vertebrate chemokines based on conserved synteny and evolutionary history.</title>
        <authorList>
            <person name="Nomiyama H."/>
            <person name="Osada N."/>
            <person name="Yoshie O."/>
        </authorList>
    </citation>
    <scope>NUCLEOTIDE SEQUENCE</scope>
</reference>
<reference evidence="6" key="6">
    <citation type="submission" date="2025-04" db="UniProtKB">
        <authorList>
            <consortium name="RefSeq"/>
        </authorList>
    </citation>
    <scope>IDENTIFICATION</scope>
</reference>
<feature type="signal peptide" evidence="2">
    <location>
        <begin position="1"/>
        <end position="26"/>
    </location>
</feature>
<dbReference type="GlyGen" id="A9ZPE2">
    <property type="glycosylation" value="1 site"/>
</dbReference>
<dbReference type="RefSeq" id="NP_001171407.1">
    <property type="nucleotide sequence ID" value="NM_001177936.1"/>
</dbReference>
<dbReference type="EMBL" id="AB331757">
    <property type="protein sequence ID" value="BAF98250.1"/>
    <property type="molecule type" value="mRNA"/>
</dbReference>
<dbReference type="OrthoDB" id="8948127at2759"/>
<dbReference type="SUPFAM" id="SSF54117">
    <property type="entry name" value="Interleukin 8-like chemokines"/>
    <property type="match status" value="1"/>
</dbReference>
<keyword evidence="5" id="KW-1185">Reference proteome</keyword>
<reference evidence="6" key="4">
    <citation type="journal article" date="2017" name="J. Exp. Med.">
        <title>CXCR1 remodels the vascular niche to promote hematopoietic stem and progenitor cell engraftment.</title>
        <authorList>
            <person name="Blaser B.W."/>
            <person name="Moore J.L."/>
            <person name="Hagedorn E.J."/>
            <person name="Li B."/>
            <person name="Riquelme R."/>
            <person name="Lichtig A."/>
            <person name="Yang S."/>
            <person name="Zhou Y."/>
            <person name="Tamplin O.J."/>
            <person name="Binder V."/>
            <person name="Zon L.I."/>
        </authorList>
    </citation>
    <scope>NUCLEOTIDE SEQUENCE</scope>
</reference>
<dbReference type="GO" id="GO:0005615">
    <property type="term" value="C:extracellular space"/>
    <property type="evidence" value="ECO:0007669"/>
    <property type="project" value="UniProtKB-KW"/>
</dbReference>
<dbReference type="ZFIN" id="ZDB-GENE-091204-99">
    <property type="gene designation" value="ccl34b.9"/>
</dbReference>
<dbReference type="InterPro" id="IPR036048">
    <property type="entry name" value="Interleukin_8-like_sf"/>
</dbReference>
<evidence type="ECO:0000313" key="7">
    <source>
        <dbReference type="ZFIN" id="ZDB-GENE-091204-99"/>
    </source>
</evidence>
<dbReference type="Pfam" id="PF00048">
    <property type="entry name" value="IL8"/>
    <property type="match status" value="1"/>
</dbReference>
<organism evidence="4">
    <name type="scientific">Danio rerio</name>
    <name type="common">Zebrafish</name>
    <name type="synonym">Brachydanio rerio</name>
    <dbReference type="NCBI Taxonomy" id="7955"/>
    <lineage>
        <taxon>Eukaryota</taxon>
        <taxon>Metazoa</taxon>
        <taxon>Chordata</taxon>
        <taxon>Craniata</taxon>
        <taxon>Vertebrata</taxon>
        <taxon>Euteleostomi</taxon>
        <taxon>Actinopterygii</taxon>
        <taxon>Neopterygii</taxon>
        <taxon>Teleostei</taxon>
        <taxon>Ostariophysi</taxon>
        <taxon>Cypriniformes</taxon>
        <taxon>Danionidae</taxon>
        <taxon>Danioninae</taxon>
        <taxon>Danio</taxon>
    </lineage>
</organism>
<gene>
    <name evidence="6 7" type="primary">ccl34b.9</name>
    <name evidence="6" type="synonym">si:dkey-25o1.3</name>
</gene>
<reference evidence="5" key="3">
    <citation type="journal article" date="2013" name="Nature">
        <title>The zebrafish reference genome sequence and its relationship to the human genome.</title>
        <authorList>
            <consortium name="Genome Reference Consortium Zebrafish"/>
            <person name="Howe K."/>
            <person name="Clark M.D."/>
            <person name="Torroja C.F."/>
            <person name="Torrance J."/>
            <person name="Berthelot C."/>
            <person name="Muffato M."/>
            <person name="Collins J.E."/>
            <person name="Humphray S."/>
            <person name="McLaren K."/>
            <person name="Matthews L."/>
            <person name="McLaren S."/>
            <person name="Sealy I."/>
            <person name="Caccamo M."/>
            <person name="Churcher C."/>
            <person name="Scott C."/>
            <person name="Barrett J.C."/>
            <person name="Koch R."/>
            <person name="Rauch G.J."/>
            <person name="White S."/>
            <person name="Chow W."/>
            <person name="Kilian B."/>
            <person name="Quintais L.T."/>
            <person name="Guerra-Assuncao J.A."/>
            <person name="Zhou Y."/>
            <person name="Gu Y."/>
            <person name="Yen J."/>
            <person name="Vogel J.H."/>
            <person name="Eyre T."/>
            <person name="Redmond S."/>
            <person name="Banerjee R."/>
            <person name="Chi J."/>
            <person name="Fu B."/>
            <person name="Langley E."/>
            <person name="Maguire S.F."/>
            <person name="Laird G.K."/>
            <person name="Lloyd D."/>
            <person name="Kenyon E."/>
            <person name="Donaldson S."/>
            <person name="Sehra H."/>
            <person name="Almeida-King J."/>
            <person name="Loveland J."/>
            <person name="Trevanion S."/>
            <person name="Jones M."/>
            <person name="Quail M."/>
            <person name="Willey D."/>
            <person name="Hunt A."/>
            <person name="Burton J."/>
            <person name="Sims S."/>
            <person name="McLay K."/>
            <person name="Plumb B."/>
            <person name="Davis J."/>
            <person name="Clee C."/>
            <person name="Oliver K."/>
            <person name="Clark R."/>
            <person name="Riddle C."/>
            <person name="Elliot D."/>
            <person name="Eliott D."/>
            <person name="Threadgold G."/>
            <person name="Harden G."/>
            <person name="Ware D."/>
            <person name="Begum S."/>
            <person name="Mortimore B."/>
            <person name="Mortimer B."/>
            <person name="Kerry G."/>
            <person name="Heath P."/>
            <person name="Phillimore B."/>
            <person name="Tracey A."/>
            <person name="Corby N."/>
            <person name="Dunn M."/>
            <person name="Johnson C."/>
            <person name="Wood J."/>
            <person name="Clark S."/>
            <person name="Pelan S."/>
            <person name="Griffiths G."/>
            <person name="Smith M."/>
            <person name="Glithero R."/>
            <person name="Howden P."/>
            <person name="Barker N."/>
            <person name="Lloyd C."/>
            <person name="Stevens C."/>
            <person name="Harley J."/>
            <person name="Holt K."/>
            <person name="Panagiotidis G."/>
            <person name="Lovell J."/>
            <person name="Beasley H."/>
            <person name="Henderson C."/>
            <person name="Gordon D."/>
            <person name="Auger K."/>
            <person name="Wright D."/>
            <person name="Collins J."/>
            <person name="Raisen C."/>
            <person name="Dyer L."/>
            <person name="Leung K."/>
            <person name="Robertson L."/>
            <person name="Ambridge K."/>
            <person name="Leongamornlert D."/>
            <person name="McGuire S."/>
            <person name="Gilderthorp R."/>
            <person name="Griffiths C."/>
            <person name="Manthravadi D."/>
            <person name="Nichol S."/>
            <person name="Barker G."/>
            <person name="Whitehead S."/>
            <person name="Kay M."/>
            <person name="Brown J."/>
            <person name="Murnane C."/>
            <person name="Gray E."/>
            <person name="Humphries M."/>
            <person name="Sycamore N."/>
            <person name="Barker D."/>
            <person name="Saunders D."/>
            <person name="Wallis J."/>
            <person name="Babbage A."/>
            <person name="Hammond S."/>
            <person name="Mashreghi-Mohammadi M."/>
            <person name="Barr L."/>
            <person name="Martin S."/>
            <person name="Wray P."/>
            <person name="Ellington A."/>
            <person name="Matthews N."/>
            <person name="Ellwood M."/>
            <person name="Woodmansey R."/>
            <person name="Clark G."/>
            <person name="Cooper J."/>
            <person name="Cooper J."/>
            <person name="Tromans A."/>
            <person name="Grafham D."/>
            <person name="Skuce C."/>
            <person name="Pandian R."/>
            <person name="Andrews R."/>
            <person name="Harrison E."/>
            <person name="Kimberley A."/>
            <person name="Garnett J."/>
            <person name="Fosker N."/>
            <person name="Hall R."/>
            <person name="Garner P."/>
            <person name="Kelly D."/>
            <person name="Bird C."/>
            <person name="Palmer S."/>
            <person name="Gehring I."/>
            <person name="Berger A."/>
            <person name="Dooley C.M."/>
            <person name="Ersan-Urun Z."/>
            <person name="Eser C."/>
            <person name="Geiger H."/>
            <person name="Geisler M."/>
            <person name="Karotki L."/>
            <person name="Kirn A."/>
            <person name="Konantz J."/>
            <person name="Konantz M."/>
            <person name="Oberlander M."/>
            <person name="Rudolph-Geiger S."/>
            <person name="Teucke M."/>
            <person name="Lanz C."/>
            <person name="Raddatz G."/>
            <person name="Osoegawa K."/>
            <person name="Zhu B."/>
            <person name="Rapp A."/>
            <person name="Widaa S."/>
            <person name="Langford C."/>
            <person name="Yang F."/>
            <person name="Schuster S.C."/>
            <person name="Carter N.P."/>
            <person name="Harrow J."/>
            <person name="Ning Z."/>
            <person name="Herrero J."/>
            <person name="Searle S.M."/>
            <person name="Enright A."/>
            <person name="Geisler R."/>
            <person name="Plasterk R.H."/>
            <person name="Lee C."/>
            <person name="Westerfield M."/>
            <person name="de Jong P.J."/>
            <person name="Zon L.I."/>
            <person name="Postlethwait J.H."/>
            <person name="Nusslein-Volhard C."/>
            <person name="Hubbard T.J."/>
            <person name="Roest Crollius H."/>
            <person name="Rogers J."/>
            <person name="Stemple D.L."/>
        </authorList>
    </citation>
    <scope>NUCLEOTIDE SEQUENCE [LARGE SCALE GENOMIC DNA]</scope>
</reference>
<evidence type="ECO:0000256" key="1">
    <source>
        <dbReference type="ARBA" id="ARBA00022514"/>
    </source>
</evidence>
<evidence type="ECO:0000313" key="4">
    <source>
        <dbReference type="EMBL" id="BAF98250.1"/>
    </source>
</evidence>
<feature type="domain" description="Chemokine interleukin-8-like" evidence="3">
    <location>
        <begin position="51"/>
        <end position="106"/>
    </location>
</feature>
<keyword evidence="2 6" id="KW-0732">Signal</keyword>
<evidence type="ECO:0000259" key="3">
    <source>
        <dbReference type="Pfam" id="PF00048"/>
    </source>
</evidence>
<dbReference type="GO" id="GO:0008009">
    <property type="term" value="F:chemokine activity"/>
    <property type="evidence" value="ECO:0007669"/>
    <property type="project" value="InterPro"/>
</dbReference>
<sequence>MHLSTASHQLIISSALLLLLCASASGDYFMPVMSPVTPPESAPMDLRGMVCCKKITRKEPQIKINSCFFVQEISNCLKSVVLIDDLNKMHCIHPKAPWLSARIKRLEEIGVQCTVY</sequence>
<dbReference type="AlphaFoldDB" id="A9ZPE2"/>
<feature type="chain" id="PRO_5035035248" evidence="2 6">
    <location>
        <begin position="27"/>
        <end position="116"/>
    </location>
</feature>
<protein>
    <submittedName>
        <fullName evidence="6">Chemokine (C-C motif) ligand 34b, duplicate 9 precursor</fullName>
    </submittedName>
    <submittedName>
        <fullName evidence="4">Chemokine CCL-C24b</fullName>
    </submittedName>
</protein>
<dbReference type="Gene3D" id="2.40.50.40">
    <property type="match status" value="1"/>
</dbReference>
<evidence type="ECO:0000313" key="6">
    <source>
        <dbReference type="RefSeq" id="NP_001171407.1"/>
    </source>
</evidence>
<dbReference type="InterPro" id="IPR001811">
    <property type="entry name" value="Chemokine_IL8-like_dom"/>
</dbReference>
<dbReference type="CTD" id="100331978"/>
<dbReference type="Proteomes" id="UP000000437">
    <property type="component" value="Chromosome 24"/>
</dbReference>
<proteinExistence type="evidence at transcript level"/>
<reference evidence="6" key="5">
    <citation type="journal article" date="2018" name="Proc. Natl. Acad. Sci. U.S.A.">
        <title>Chemokine C-C motif ligand 33 is a key regulator of teleost fish barbel development.</title>
        <authorList>
            <person name="Zhou T."/>
            <person name="Li N."/>
            <person name="Jin Y."/>
            <person name="Zeng Q."/>
            <person name="Prabowo W."/>
            <person name="Liu Y."/>
            <person name="Tian C."/>
            <person name="Bao L."/>
            <person name="Liu S."/>
            <person name="Yuan Z."/>
            <person name="Fu Q."/>
            <person name="Gao S."/>
            <person name="Gao D."/>
            <person name="Dunham R."/>
            <person name="Shubin N.H."/>
            <person name="Liu Z."/>
        </authorList>
    </citation>
    <scope>NUCLEOTIDE SEQUENCE</scope>
</reference>
<dbReference type="PhylomeDB" id="A9ZPE2"/>
<reference evidence="4 6" key="1">
    <citation type="journal article" date="2008" name="BMC Genomics">
        <title>Extensive expansion and diversification of the chemokine gene family in zebrafish: identification of a novel chemokine subfamily CX.</title>
        <authorList>
            <person name="Nomiyama H."/>
            <person name="Hieshima K."/>
            <person name="Osada N."/>
            <person name="Kato-Unoki Y."/>
            <person name="Otsuka-Ono K."/>
            <person name="Takegawa S."/>
            <person name="Izawa T."/>
            <person name="Yoshizawa A."/>
            <person name="Kikuchi Y."/>
            <person name="Tanase S."/>
            <person name="Miura R."/>
            <person name="Kusuda J."/>
            <person name="Nakao M."/>
            <person name="Yoshie O."/>
        </authorList>
    </citation>
    <scope>NUCLEOTIDE SEQUENCE</scope>
</reference>
<dbReference type="GO" id="GO:0006955">
    <property type="term" value="P:immune response"/>
    <property type="evidence" value="ECO:0007669"/>
    <property type="project" value="InterPro"/>
</dbReference>
<dbReference type="KEGG" id="dre:100331978"/>
<name>A9ZPE2_DANRE</name>
<dbReference type="GeneID" id="100331978"/>
<keyword evidence="1" id="KW-0202">Cytokine</keyword>